<proteinExistence type="predicted"/>
<dbReference type="AlphaFoldDB" id="A0A9Q0MNF3"/>
<evidence type="ECO:0000313" key="2">
    <source>
        <dbReference type="Proteomes" id="UP001151699"/>
    </source>
</evidence>
<sequence>TLTTLTLDYFKLPNDGVCFKRKTFHYDIGRRVPRKNNLHTKSNATSFWNLFLLKVKLIKFSIDDDQCYQHLDNLWEEDGLLTSSARTSHIQHYLFMLCGIMHCVNELKKLEQIRILLLTNARVIEFPGQYPCTGPSFFVEEGLISLRRSPRRRTYSEGQFREDRCLFPKWEKL</sequence>
<keyword evidence="2" id="KW-1185">Reference proteome</keyword>
<feature type="non-terminal residue" evidence="1">
    <location>
        <position position="1"/>
    </location>
</feature>
<feature type="non-terminal residue" evidence="1">
    <location>
        <position position="173"/>
    </location>
</feature>
<protein>
    <submittedName>
        <fullName evidence="1">Uncharacterized protein</fullName>
    </submittedName>
</protein>
<gene>
    <name evidence="1" type="ORF">Bhyg_16922</name>
</gene>
<comment type="caution">
    <text evidence="1">The sequence shown here is derived from an EMBL/GenBank/DDBJ whole genome shotgun (WGS) entry which is preliminary data.</text>
</comment>
<reference evidence="1" key="1">
    <citation type="submission" date="2022-07" db="EMBL/GenBank/DDBJ databases">
        <authorList>
            <person name="Trinca V."/>
            <person name="Uliana J.V.C."/>
            <person name="Torres T.T."/>
            <person name="Ward R.J."/>
            <person name="Monesi N."/>
        </authorList>
    </citation>
    <scope>NUCLEOTIDE SEQUENCE</scope>
    <source>
        <strain evidence="1">HSMRA1968</strain>
        <tissue evidence="1">Whole embryos</tissue>
    </source>
</reference>
<dbReference type="EMBL" id="WJQU01002545">
    <property type="protein sequence ID" value="KAJ6632734.1"/>
    <property type="molecule type" value="Genomic_DNA"/>
</dbReference>
<organism evidence="1 2">
    <name type="scientific">Pseudolycoriella hygida</name>
    <dbReference type="NCBI Taxonomy" id="35572"/>
    <lineage>
        <taxon>Eukaryota</taxon>
        <taxon>Metazoa</taxon>
        <taxon>Ecdysozoa</taxon>
        <taxon>Arthropoda</taxon>
        <taxon>Hexapoda</taxon>
        <taxon>Insecta</taxon>
        <taxon>Pterygota</taxon>
        <taxon>Neoptera</taxon>
        <taxon>Endopterygota</taxon>
        <taxon>Diptera</taxon>
        <taxon>Nematocera</taxon>
        <taxon>Sciaroidea</taxon>
        <taxon>Sciaridae</taxon>
        <taxon>Pseudolycoriella</taxon>
    </lineage>
</organism>
<accession>A0A9Q0MNF3</accession>
<evidence type="ECO:0000313" key="1">
    <source>
        <dbReference type="EMBL" id="KAJ6632734.1"/>
    </source>
</evidence>
<name>A0A9Q0MNF3_9DIPT</name>
<dbReference type="Proteomes" id="UP001151699">
    <property type="component" value="Unassembled WGS sequence"/>
</dbReference>